<name>A0A1F5G068_9BACT</name>
<reference evidence="1 2" key="1">
    <citation type="journal article" date="2016" name="Nat. Commun.">
        <title>Thousands of microbial genomes shed light on interconnected biogeochemical processes in an aquifer system.</title>
        <authorList>
            <person name="Anantharaman K."/>
            <person name="Brown C.T."/>
            <person name="Hug L.A."/>
            <person name="Sharon I."/>
            <person name="Castelle C.J."/>
            <person name="Probst A.J."/>
            <person name="Thomas B.C."/>
            <person name="Singh A."/>
            <person name="Wilkins M.J."/>
            <person name="Karaoz U."/>
            <person name="Brodie E.L."/>
            <person name="Williams K.H."/>
            <person name="Hubbard S.S."/>
            <person name="Banfield J.F."/>
        </authorList>
    </citation>
    <scope>NUCLEOTIDE SEQUENCE [LARGE SCALE GENOMIC DNA]</scope>
</reference>
<dbReference type="AlphaFoldDB" id="A0A1F5G068"/>
<evidence type="ECO:0000313" key="2">
    <source>
        <dbReference type="Proteomes" id="UP000177069"/>
    </source>
</evidence>
<protein>
    <recommendedName>
        <fullName evidence="3">Phospholipid/glycerol acyltransferase domain-containing protein</fullName>
    </recommendedName>
</protein>
<sequence>MLEHDHRSPVFQEAKTSAFIIRKVIPHRLTMYIADKLLGEGLTDEGHRKLKDIVGKILRGEHISASREMPQVYEDSDFVFTTAGEENIPSGGATLFMGNHTSGGPLFGMGQYFEVSRSVYRMRINVESEGLREPVAIAQRGLTKVTKLPGGRKIVWNIPLTGQFYDLAAECLSWATVLPPKFDAGGQIVNKQKLPKWVVNNLVAGGALLWLPQGKHQDVNDLTMPEKSAGLLTKLKDEDVNLVAVRFVPGNNSLQIFFSRAVHIEDVPQKDGVVDIGDFINNYMQRLGEQ</sequence>
<dbReference type="EMBL" id="MFBA01000032">
    <property type="protein sequence ID" value="OGD85259.1"/>
    <property type="molecule type" value="Genomic_DNA"/>
</dbReference>
<gene>
    <name evidence="1" type="ORF">A2696_01245</name>
</gene>
<proteinExistence type="predicted"/>
<evidence type="ECO:0000313" key="1">
    <source>
        <dbReference type="EMBL" id="OGD85259.1"/>
    </source>
</evidence>
<organism evidence="1 2">
    <name type="scientific">Candidatus Curtissbacteria bacterium RIFCSPHIGHO2_01_FULL_41_13</name>
    <dbReference type="NCBI Taxonomy" id="1797745"/>
    <lineage>
        <taxon>Bacteria</taxon>
        <taxon>Candidatus Curtissiibacteriota</taxon>
    </lineage>
</organism>
<accession>A0A1F5G068</accession>
<evidence type="ECO:0008006" key="3">
    <source>
        <dbReference type="Google" id="ProtNLM"/>
    </source>
</evidence>
<comment type="caution">
    <text evidence="1">The sequence shown here is derived from an EMBL/GenBank/DDBJ whole genome shotgun (WGS) entry which is preliminary data.</text>
</comment>
<dbReference type="Proteomes" id="UP000177069">
    <property type="component" value="Unassembled WGS sequence"/>
</dbReference>